<organism evidence="2 3">
    <name type="scientific">Cellvibrio zantedeschiae</name>
    <dbReference type="NCBI Taxonomy" id="1237077"/>
    <lineage>
        <taxon>Bacteria</taxon>
        <taxon>Pseudomonadati</taxon>
        <taxon>Pseudomonadota</taxon>
        <taxon>Gammaproteobacteria</taxon>
        <taxon>Cellvibrionales</taxon>
        <taxon>Cellvibrionaceae</taxon>
        <taxon>Cellvibrio</taxon>
    </lineage>
</organism>
<name>A0ABQ3B657_9GAMM</name>
<keyword evidence="1" id="KW-0472">Membrane</keyword>
<reference evidence="3" key="1">
    <citation type="journal article" date="2019" name="Int. J. Syst. Evol. Microbiol.">
        <title>The Global Catalogue of Microorganisms (GCM) 10K type strain sequencing project: providing services to taxonomists for standard genome sequencing and annotation.</title>
        <authorList>
            <consortium name="The Broad Institute Genomics Platform"/>
            <consortium name="The Broad Institute Genome Sequencing Center for Infectious Disease"/>
            <person name="Wu L."/>
            <person name="Ma J."/>
        </authorList>
    </citation>
    <scope>NUCLEOTIDE SEQUENCE [LARGE SCALE GENOMIC DNA]</scope>
    <source>
        <strain evidence="3">KCTC 32239</strain>
    </source>
</reference>
<evidence type="ECO:0000313" key="2">
    <source>
        <dbReference type="EMBL" id="GGY81666.1"/>
    </source>
</evidence>
<feature type="transmembrane region" description="Helical" evidence="1">
    <location>
        <begin position="12"/>
        <end position="34"/>
    </location>
</feature>
<proteinExistence type="predicted"/>
<dbReference type="RefSeq" id="WP_189419707.1">
    <property type="nucleotide sequence ID" value="NZ_BMYZ01000003.1"/>
</dbReference>
<dbReference type="Proteomes" id="UP000619761">
    <property type="component" value="Unassembled WGS sequence"/>
</dbReference>
<evidence type="ECO:0000256" key="1">
    <source>
        <dbReference type="SAM" id="Phobius"/>
    </source>
</evidence>
<keyword evidence="3" id="KW-1185">Reference proteome</keyword>
<keyword evidence="1" id="KW-1133">Transmembrane helix</keyword>
<comment type="caution">
    <text evidence="2">The sequence shown here is derived from an EMBL/GenBank/DDBJ whole genome shotgun (WGS) entry which is preliminary data.</text>
</comment>
<evidence type="ECO:0000313" key="3">
    <source>
        <dbReference type="Proteomes" id="UP000619761"/>
    </source>
</evidence>
<accession>A0ABQ3B657</accession>
<keyword evidence="1" id="KW-0812">Transmembrane</keyword>
<protein>
    <submittedName>
        <fullName evidence="2">Uncharacterized protein</fullName>
    </submittedName>
</protein>
<dbReference type="EMBL" id="BMYZ01000003">
    <property type="protein sequence ID" value="GGY81666.1"/>
    <property type="molecule type" value="Genomic_DNA"/>
</dbReference>
<sequence>MFSTRSPLLKILVGIILIVSLALGILIIPNLAIFDEAQLPEITEHLRKQANPNIEGNALYSLYGINAATNKDMETVGKAVVKRLQEKHGKGQFAHLTAAETLELYGDGESLDKEWSDMYPASQCNARLKANCFTELLAEISGKPFTHPRLLAQFERYKQIIKMPHLIEETRLMDYKSPVPPYGQMMQLGKLNQAKAYEQQGLEGLLASSKEDMRFWRMALTDSQIMIGRMVAIASLRRNLSAISYVISKEAVISSDQTKALQALLIPLTADETDMEKVLTAELRFSAENWKTAPKEFIEGSSVILATLYQPTASSNWFYRQTLKPVFAFNKMSASEFYERAQAATQPLEFSRFNPYNLGGKISQSQNWQYAPYIGRSHDLAGIYSLVGLQLELKTNPPQNIAEAIKTSAYKNPYTKKPFDYDATTKSLSFRCFEAKDECKISL</sequence>
<gene>
    <name evidence="2" type="ORF">GCM10011613_27930</name>
</gene>